<evidence type="ECO:0000259" key="5">
    <source>
        <dbReference type="PROSITE" id="PS51898"/>
    </source>
</evidence>
<evidence type="ECO:0000313" key="6">
    <source>
        <dbReference type="EMBL" id="MPL98011.1"/>
    </source>
</evidence>
<feature type="region of interest" description="Disordered" evidence="4">
    <location>
        <begin position="316"/>
        <end position="340"/>
    </location>
</feature>
<dbReference type="AlphaFoldDB" id="A0A644W2T0"/>
<keyword evidence="2" id="KW-0238">DNA-binding</keyword>
<evidence type="ECO:0000256" key="3">
    <source>
        <dbReference type="ARBA" id="ARBA00023172"/>
    </source>
</evidence>
<dbReference type="PROSITE" id="PS51898">
    <property type="entry name" value="TYR_RECOMBINASE"/>
    <property type="match status" value="1"/>
</dbReference>
<accession>A0A644W2T0</accession>
<dbReference type="EMBL" id="VSSQ01000585">
    <property type="protein sequence ID" value="MPL98011.1"/>
    <property type="molecule type" value="Genomic_DNA"/>
</dbReference>
<organism evidence="6">
    <name type="scientific">bioreactor metagenome</name>
    <dbReference type="NCBI Taxonomy" id="1076179"/>
    <lineage>
        <taxon>unclassified sequences</taxon>
        <taxon>metagenomes</taxon>
        <taxon>ecological metagenomes</taxon>
    </lineage>
</organism>
<evidence type="ECO:0000256" key="1">
    <source>
        <dbReference type="ARBA" id="ARBA00008857"/>
    </source>
</evidence>
<dbReference type="GO" id="GO:0015074">
    <property type="term" value="P:DNA integration"/>
    <property type="evidence" value="ECO:0007669"/>
    <property type="project" value="InterPro"/>
</dbReference>
<reference evidence="6" key="1">
    <citation type="submission" date="2019-08" db="EMBL/GenBank/DDBJ databases">
        <authorList>
            <person name="Kucharzyk K."/>
            <person name="Murdoch R.W."/>
            <person name="Higgins S."/>
            <person name="Loffler F."/>
        </authorList>
    </citation>
    <scope>NUCLEOTIDE SEQUENCE</scope>
</reference>
<dbReference type="InterPro" id="IPR010998">
    <property type="entry name" value="Integrase_recombinase_N"/>
</dbReference>
<evidence type="ECO:0000256" key="4">
    <source>
        <dbReference type="SAM" id="MobiDB-lite"/>
    </source>
</evidence>
<dbReference type="InterPro" id="IPR002104">
    <property type="entry name" value="Integrase_catalytic"/>
</dbReference>
<gene>
    <name evidence="6" type="primary">xerC_49</name>
    <name evidence="6" type="ORF">SDC9_44209</name>
</gene>
<dbReference type="InterPro" id="IPR011010">
    <property type="entry name" value="DNA_brk_join_enz"/>
</dbReference>
<comment type="similarity">
    <text evidence="1">Belongs to the 'phage' integrase family.</text>
</comment>
<dbReference type="GO" id="GO:0003677">
    <property type="term" value="F:DNA binding"/>
    <property type="evidence" value="ECO:0007669"/>
    <property type="project" value="UniProtKB-KW"/>
</dbReference>
<dbReference type="Gene3D" id="1.10.150.130">
    <property type="match status" value="1"/>
</dbReference>
<dbReference type="GO" id="GO:0006310">
    <property type="term" value="P:DNA recombination"/>
    <property type="evidence" value="ECO:0007669"/>
    <property type="project" value="UniProtKB-KW"/>
</dbReference>
<name>A0A644W2T0_9ZZZZ</name>
<feature type="domain" description="Tyr recombinase" evidence="5">
    <location>
        <begin position="156"/>
        <end position="329"/>
    </location>
</feature>
<dbReference type="PANTHER" id="PTHR30349">
    <property type="entry name" value="PHAGE INTEGRASE-RELATED"/>
    <property type="match status" value="1"/>
</dbReference>
<dbReference type="Pfam" id="PF00589">
    <property type="entry name" value="Phage_integrase"/>
    <property type="match status" value="1"/>
</dbReference>
<keyword evidence="3" id="KW-0233">DNA recombination</keyword>
<proteinExistence type="inferred from homology"/>
<sequence>MKRPDLPYLEFQIVKDKTYIYFRRGKFRERLPDDPDTEEFALKYWAIRNGKSRRTVKTTWEALIVSYYSGAEFKELAAGTKKNYRRHCEDIREKNGSKDVRHFKRADALRVRDELKETWSKANERIAVLSILLQRAMDLEWIERNPVVGIRKLKGAAYEAWPADKLEAYERYCDEHGLSVARTIYELAIGTGQRLGDCVAMKWDDFDGEYMSVVQQKTGAKVDVYCPARLQAYLASLPRRGKHILAKTATEPLGKRQVQKAVEDVREAIGVKDGDNRLVPHGWRYTAAKEMADAGVDIRDIQSVTGHKTLEMAQKYASGADQKKASKRAQQKRERNRDKS</sequence>
<dbReference type="Gene3D" id="1.10.443.10">
    <property type="entry name" value="Intergrase catalytic core"/>
    <property type="match status" value="1"/>
</dbReference>
<feature type="compositionally biased region" description="Basic and acidic residues" evidence="4">
    <location>
        <begin position="331"/>
        <end position="340"/>
    </location>
</feature>
<evidence type="ECO:0000256" key="2">
    <source>
        <dbReference type="ARBA" id="ARBA00023125"/>
    </source>
</evidence>
<dbReference type="SUPFAM" id="SSF56349">
    <property type="entry name" value="DNA breaking-rejoining enzymes"/>
    <property type="match status" value="1"/>
</dbReference>
<dbReference type="InterPro" id="IPR013762">
    <property type="entry name" value="Integrase-like_cat_sf"/>
</dbReference>
<dbReference type="InterPro" id="IPR050090">
    <property type="entry name" value="Tyrosine_recombinase_XerCD"/>
</dbReference>
<comment type="caution">
    <text evidence="6">The sequence shown here is derived from an EMBL/GenBank/DDBJ whole genome shotgun (WGS) entry which is preliminary data.</text>
</comment>
<protein>
    <submittedName>
        <fullName evidence="6">Tyrosine recombinase XerC</fullName>
    </submittedName>
</protein>
<dbReference type="PANTHER" id="PTHR30349:SF64">
    <property type="entry name" value="PROPHAGE INTEGRASE INTD-RELATED"/>
    <property type="match status" value="1"/>
</dbReference>